<feature type="domain" description="C2H2-type" evidence="6">
    <location>
        <begin position="1291"/>
        <end position="1320"/>
    </location>
</feature>
<dbReference type="Pfam" id="PF12796">
    <property type="entry name" value="Ank_2"/>
    <property type="match status" value="1"/>
</dbReference>
<keyword evidence="2" id="KW-0677">Repeat</keyword>
<feature type="domain" description="C2H2-type" evidence="6">
    <location>
        <begin position="1745"/>
        <end position="1773"/>
    </location>
</feature>
<dbReference type="InterPro" id="IPR002110">
    <property type="entry name" value="Ankyrin_rpt"/>
</dbReference>
<feature type="domain" description="C2H2-type" evidence="6">
    <location>
        <begin position="1447"/>
        <end position="1473"/>
    </location>
</feature>
<feature type="compositionally biased region" description="Basic residues" evidence="5">
    <location>
        <begin position="1218"/>
        <end position="1229"/>
    </location>
</feature>
<feature type="domain" description="C2H2-type" evidence="6">
    <location>
        <begin position="1404"/>
        <end position="1433"/>
    </location>
</feature>
<accession>K1R9B8</accession>
<feature type="compositionally biased region" description="Polar residues" evidence="5">
    <location>
        <begin position="1970"/>
        <end position="1980"/>
    </location>
</feature>
<evidence type="ECO:0000313" key="7">
    <source>
        <dbReference type="EMBL" id="EKC37775.1"/>
    </source>
</evidence>
<feature type="region of interest" description="Disordered" evidence="5">
    <location>
        <begin position="1166"/>
        <end position="1231"/>
    </location>
</feature>
<dbReference type="Pfam" id="PF00023">
    <property type="entry name" value="Ank"/>
    <property type="match status" value="1"/>
</dbReference>
<dbReference type="GO" id="GO:0003677">
    <property type="term" value="F:DNA binding"/>
    <property type="evidence" value="ECO:0007669"/>
    <property type="project" value="InterPro"/>
</dbReference>
<evidence type="ECO:0000256" key="5">
    <source>
        <dbReference type="SAM" id="MobiDB-lite"/>
    </source>
</evidence>
<feature type="domain" description="C2H2-type" evidence="6">
    <location>
        <begin position="1872"/>
        <end position="1901"/>
    </location>
</feature>
<dbReference type="PROSITE" id="PS00028">
    <property type="entry name" value="ZINC_FINGER_C2H2_1"/>
    <property type="match status" value="14"/>
</dbReference>
<dbReference type="PANTHER" id="PTHR24379:SF121">
    <property type="entry name" value="C2H2-TYPE DOMAIN-CONTAINING PROTEIN"/>
    <property type="match status" value="1"/>
</dbReference>
<organism evidence="7">
    <name type="scientific">Magallana gigas</name>
    <name type="common">Pacific oyster</name>
    <name type="synonym">Crassostrea gigas</name>
    <dbReference type="NCBI Taxonomy" id="29159"/>
    <lineage>
        <taxon>Eukaryota</taxon>
        <taxon>Metazoa</taxon>
        <taxon>Spiralia</taxon>
        <taxon>Lophotrochozoa</taxon>
        <taxon>Mollusca</taxon>
        <taxon>Bivalvia</taxon>
        <taxon>Autobranchia</taxon>
        <taxon>Pteriomorphia</taxon>
        <taxon>Ostreida</taxon>
        <taxon>Ostreoidea</taxon>
        <taxon>Ostreidae</taxon>
        <taxon>Magallana</taxon>
    </lineage>
</organism>
<reference evidence="7" key="1">
    <citation type="journal article" date="2012" name="Nature">
        <title>The oyster genome reveals stress adaptation and complexity of shell formation.</title>
        <authorList>
            <person name="Zhang G."/>
            <person name="Fang X."/>
            <person name="Guo X."/>
            <person name="Li L."/>
            <person name="Luo R."/>
            <person name="Xu F."/>
            <person name="Yang P."/>
            <person name="Zhang L."/>
            <person name="Wang X."/>
            <person name="Qi H."/>
            <person name="Xiong Z."/>
            <person name="Que H."/>
            <person name="Xie Y."/>
            <person name="Holland P.W."/>
            <person name="Paps J."/>
            <person name="Zhu Y."/>
            <person name="Wu F."/>
            <person name="Chen Y."/>
            <person name="Wang J."/>
            <person name="Peng C."/>
            <person name="Meng J."/>
            <person name="Yang L."/>
            <person name="Liu J."/>
            <person name="Wen B."/>
            <person name="Zhang N."/>
            <person name="Huang Z."/>
            <person name="Zhu Q."/>
            <person name="Feng Y."/>
            <person name="Mount A."/>
            <person name="Hedgecock D."/>
            <person name="Xu Z."/>
            <person name="Liu Y."/>
            <person name="Domazet-Loso T."/>
            <person name="Du Y."/>
            <person name="Sun X."/>
            <person name="Zhang S."/>
            <person name="Liu B."/>
            <person name="Cheng P."/>
            <person name="Jiang X."/>
            <person name="Li J."/>
            <person name="Fan D."/>
            <person name="Wang W."/>
            <person name="Fu W."/>
            <person name="Wang T."/>
            <person name="Wang B."/>
            <person name="Zhang J."/>
            <person name="Peng Z."/>
            <person name="Li Y."/>
            <person name="Li N."/>
            <person name="Wang J."/>
            <person name="Chen M."/>
            <person name="He Y."/>
            <person name="Tan F."/>
            <person name="Song X."/>
            <person name="Zheng Q."/>
            <person name="Huang R."/>
            <person name="Yang H."/>
            <person name="Du X."/>
            <person name="Chen L."/>
            <person name="Yang M."/>
            <person name="Gaffney P.M."/>
            <person name="Wang S."/>
            <person name="Luo L."/>
            <person name="She Z."/>
            <person name="Ming Y."/>
            <person name="Huang W."/>
            <person name="Zhang S."/>
            <person name="Huang B."/>
            <person name="Zhang Y."/>
            <person name="Qu T."/>
            <person name="Ni P."/>
            <person name="Miao G."/>
            <person name="Wang J."/>
            <person name="Wang Q."/>
            <person name="Steinberg C.E."/>
            <person name="Wang H."/>
            <person name="Li N."/>
            <person name="Qian L."/>
            <person name="Zhang G."/>
            <person name="Li Y."/>
            <person name="Yang H."/>
            <person name="Liu X."/>
            <person name="Wang J."/>
            <person name="Yin Y."/>
            <person name="Wang J."/>
        </authorList>
    </citation>
    <scope>NUCLEOTIDE SEQUENCE [LARGE SCALE GENOMIC DNA]</scope>
    <source>
        <strain evidence="7">05x7-T-G4-1.051#20</strain>
    </source>
</reference>
<feature type="compositionally biased region" description="Basic and acidic residues" evidence="5">
    <location>
        <begin position="886"/>
        <end position="906"/>
    </location>
</feature>
<feature type="region of interest" description="Disordered" evidence="5">
    <location>
        <begin position="796"/>
        <end position="968"/>
    </location>
</feature>
<sequence length="2063" mass="233565">MGTDGLVYKREASEQDDSVEDLVNITKGLTLTKKKADKPTEDLIDLLDSLKLGSTQNQTRGTTKTNKNNKNEKNNAALQKRGPGFQLENGYRPPYSTTKREPDYVYNNNANSQFQCSTVSKEYNYAPGLDSGCQIWNEAAQYTLRVHQNKTAQKIKELSSKYLYDPVRPQRDVKALDVPDGPTTDNDLECDGYAPRLTLDDNKLNDIPLGCPTLDLIDNVISSQDKVLSHSYSVSSSSSYRRSPPFYASSPSSGYSGSPPPNFSNEPSPCYIPSPAYPALSSPTLSQTSQSPACPDSVNLDFRDLEEINAEDLVGTKKKTDSSSHKSTKRPSSIDDESKPSPPKRTNVDAMYDKDLDEDNILHSVIIAGSQLGFIEYIINLLLEDGEDVLKKIINDQNHLQRTPLFLAVLDGRADVVKLLVQHGADPNIQGKIIVRMDQYEFRAPLHIAAEMGDQYLDVLNALIDCEETDLDIRSLSDRITPLILALQTHRCRKSPAFPNSCAECIKTLVDAGVCTDEVDDKSSKTPLMLAIDTMDLDLIKFFLCAETPSQHADVVSKLQAVTRGGDTPLHIAAGVRMESSVEKQKLLRIMIQRGADADAKNNINEVPRDIATNEVMDENQQKVVVQQTNPQDGEKFVVVSIPQESVENIQLESQLDSENVSLENPGTASTESVAVEAVDLGNPLHQETLSLKSADAPTEPVALEASSNATSSGMSLGTPLLQWTPQQTMYTSAEAIQQDIQVLLGKLREYGQESLLITADKETIRMDGSSGGKKFIEDHESVARSFHEKCFGNELDDENEAGTENNDNEEPFLETAAQEDGVEESVGLTPKRKRGRPPKQKPPDEQKPDSSKELDNEPEEKTETPVTGKKRGRPRKYPITVTKPTDSEHLDKQELEETEFKENPEKPPYTGKKRGRPRKQPVVYDQDKEDTDSGSGGIRRSNRPVKRKVIESLGFTPPKAKRKSGVGYSDLKIKRMIQPEYINVENTITMENDQSQSTENDDIGTISEISGSDKSQPNELVCSHCGFSAEDQEVMENHIRVEHPKVWAQILIDDTKILLALGKDPHKVQRSRPGAQVPKKEAPKEQKPKAVIRYITSAQGGKKKRRSDGPRSSGHYSCTVCQKRYKTICLLNAHMGLVHKDRRYAQIKRRKELLKYKQRLIALKKKNDQNKDGEDDTKERKKDEEVEEIKKEAEDVEEEETVSEMKAEAGEEVEKTRRSRRSTRRKSRKLDDYETDLPELYRSDDEDIDMNAHYDDPYACPLCLKECHSENGLSEHLKRTKHGEVTVTPYPCLTCNRFFVDFKTLELHMTQSGHMGEEMGSLDGEITVTKQKSVSKRGILLYVCSLCKREFVKEENCQSHCALKVCKKPWKKSCPIISCKKLFFENNMFFQHMYSEHKSEYPFVCSVEGCKRLFFHTAALNSHVSAHSAEKDGHFPPPRPIEDGRKRCGYCGMLFTYNENLRQHVKKIHDNEIFGKFKEMVEHNKAAEPLSTNKKFLQVQKDKEEDVDKIDTFKRMDKTQVTIRNHVSGEEFKCYTCDETFSHIDDVGDHMVDTGHCGLPLNALNGARDIRIRIRNTGEQCYVCTLCKMEFKKKETIDKHVQDATCKKKYKRLCPIMSCRILFRNFNYFKAHMSTMHKDEFPFKCQECGKEFEQTTALNSHRNSHYKDTQHIQTDVLNSDTPMTCHICKERFRNNRELREHKEKAHEIQRKYMCDICGKKYKRKENLKDHIFMAHERDPSKDFVSCPTCGKALSSRRSLRFHLRFAHTDAKPCVCEICGYSTKQLGNLAFHMRNTHSDVRPYECEWPGCTKTFKDRQLWQRHTQRHEIAAGNLEKAKTYGPIFTCKICQKGFCGKYNLDKHMVCHVNEFPLSCNLCGKGVKRIGSLRRHLRTVHHFDPKTNTHMEPVTTIRKPKSLMKKEPVRINLDLTSASQEEQESIEADFKELEYQLHTDAQQKYHQILNASIEVPSTSASGSASEQKGRDYMSEAQSQVSLLEGGASIAENVIEEAVDESQIIIENVGDQYIIMNPDGNISNLEQLGRDIILAVKNDDGVVCLQMVGK</sequence>
<feature type="region of interest" description="Disordered" evidence="5">
    <location>
        <begin position="1064"/>
        <end position="1117"/>
    </location>
</feature>
<dbReference type="InterPro" id="IPR017956">
    <property type="entry name" value="AT_hook_DNA-bd_motif"/>
</dbReference>
<dbReference type="SMART" id="SM00248">
    <property type="entry name" value="ANK"/>
    <property type="match status" value="5"/>
</dbReference>
<dbReference type="InterPro" id="IPR036770">
    <property type="entry name" value="Ankyrin_rpt-contain_sf"/>
</dbReference>
<dbReference type="EMBL" id="JH816961">
    <property type="protein sequence ID" value="EKC37775.1"/>
    <property type="molecule type" value="Genomic_DNA"/>
</dbReference>
<feature type="domain" description="C2H2-type" evidence="6">
    <location>
        <begin position="1117"/>
        <end position="1145"/>
    </location>
</feature>
<dbReference type="SMART" id="SM00355">
    <property type="entry name" value="ZnF_C2H2"/>
    <property type="match status" value="19"/>
</dbReference>
<feature type="compositionally biased region" description="Basic and acidic residues" evidence="5">
    <location>
        <begin position="1079"/>
        <end position="1089"/>
    </location>
</feature>
<feature type="domain" description="C2H2-type" evidence="6">
    <location>
        <begin position="1774"/>
        <end position="1802"/>
    </location>
</feature>
<protein>
    <recommendedName>
        <fullName evidence="6">C2H2-type domain-containing protein</fullName>
    </recommendedName>
</protein>
<proteinExistence type="predicted"/>
<dbReference type="SUPFAM" id="SSF57667">
    <property type="entry name" value="beta-beta-alpha zinc fingers"/>
    <property type="match status" value="5"/>
</dbReference>
<dbReference type="PRINTS" id="PR00929">
    <property type="entry name" value="ATHOOK"/>
</dbReference>
<dbReference type="PROSITE" id="PS50157">
    <property type="entry name" value="ZINC_FINGER_C2H2_2"/>
    <property type="match status" value="13"/>
</dbReference>
<keyword evidence="3" id="KW-0863">Zinc-finger</keyword>
<feature type="domain" description="C2H2-type" evidence="6">
    <location>
        <begin position="1713"/>
        <end position="1741"/>
    </location>
</feature>
<feature type="compositionally biased region" description="Basic and acidic residues" evidence="5">
    <location>
        <begin position="314"/>
        <end position="324"/>
    </location>
</feature>
<feature type="compositionally biased region" description="Basic and acidic residues" evidence="5">
    <location>
        <begin position="1166"/>
        <end position="1194"/>
    </location>
</feature>
<feature type="domain" description="C2H2-type" evidence="6">
    <location>
        <begin position="1844"/>
        <end position="1871"/>
    </location>
</feature>
<dbReference type="PROSITE" id="PS50297">
    <property type="entry name" value="ANK_REP_REGION"/>
    <property type="match status" value="2"/>
</dbReference>
<feature type="domain" description="C2H2-type" evidence="6">
    <location>
        <begin position="1373"/>
        <end position="1403"/>
    </location>
</feature>
<keyword evidence="1" id="KW-0479">Metal-binding</keyword>
<evidence type="ECO:0000256" key="2">
    <source>
        <dbReference type="ARBA" id="ARBA00022737"/>
    </source>
</evidence>
<dbReference type="FunFam" id="3.30.160.60:FF:000446">
    <property type="entry name" value="Zinc finger protein"/>
    <property type="match status" value="1"/>
</dbReference>
<dbReference type="PANTHER" id="PTHR24379">
    <property type="entry name" value="KRAB AND ZINC FINGER DOMAIN-CONTAINING"/>
    <property type="match status" value="1"/>
</dbReference>
<dbReference type="InterPro" id="IPR013087">
    <property type="entry name" value="Znf_C2H2_type"/>
</dbReference>
<feature type="region of interest" description="Disordered" evidence="5">
    <location>
        <begin position="1970"/>
        <end position="1991"/>
    </location>
</feature>
<dbReference type="InterPro" id="IPR036236">
    <property type="entry name" value="Znf_C2H2_sf"/>
</dbReference>
<feature type="compositionally biased region" description="Acidic residues" evidence="5">
    <location>
        <begin position="796"/>
        <end position="813"/>
    </location>
</feature>
<dbReference type="SMART" id="SM00384">
    <property type="entry name" value="AT_hook"/>
    <property type="match status" value="3"/>
</dbReference>
<keyword evidence="4" id="KW-0862">Zinc</keyword>
<feature type="compositionally biased region" description="Basic and acidic residues" evidence="5">
    <location>
        <begin position="842"/>
        <end position="864"/>
    </location>
</feature>
<evidence type="ECO:0000259" key="6">
    <source>
        <dbReference type="PROSITE" id="PS50157"/>
    </source>
</evidence>
<feature type="region of interest" description="Disordered" evidence="5">
    <location>
        <begin position="233"/>
        <end position="269"/>
    </location>
</feature>
<dbReference type="HOGENOM" id="CLU_232940_0_0_1"/>
<feature type="compositionally biased region" description="Basic and acidic residues" evidence="5">
    <location>
        <begin position="1204"/>
        <end position="1217"/>
    </location>
</feature>
<dbReference type="Gene3D" id="1.25.40.20">
    <property type="entry name" value="Ankyrin repeat-containing domain"/>
    <property type="match status" value="1"/>
</dbReference>
<feature type="domain" description="C2H2-type" evidence="6">
    <location>
        <begin position="1644"/>
        <end position="1671"/>
    </location>
</feature>
<dbReference type="Gene3D" id="3.30.160.60">
    <property type="entry name" value="Classic Zinc Finger"/>
    <property type="match status" value="8"/>
</dbReference>
<dbReference type="InParanoid" id="K1R9B8"/>
<feature type="domain" description="C2H2-type" evidence="6">
    <location>
        <begin position="1684"/>
        <end position="1712"/>
    </location>
</feature>
<dbReference type="SUPFAM" id="SSF48403">
    <property type="entry name" value="Ankyrin repeat"/>
    <property type="match status" value="1"/>
</dbReference>
<evidence type="ECO:0000256" key="4">
    <source>
        <dbReference type="ARBA" id="ARBA00022833"/>
    </source>
</evidence>
<feature type="domain" description="C2H2-type" evidence="6">
    <location>
        <begin position="1803"/>
        <end position="1827"/>
    </location>
</feature>
<name>K1R9B8_MAGGI</name>
<dbReference type="PROSITE" id="PS50088">
    <property type="entry name" value="ANK_REPEAT"/>
    <property type="match status" value="2"/>
</dbReference>
<gene>
    <name evidence="7" type="ORF">CGI_10023537</name>
</gene>
<dbReference type="GO" id="GO:0008270">
    <property type="term" value="F:zinc ion binding"/>
    <property type="evidence" value="ECO:0007669"/>
    <property type="project" value="UniProtKB-KW"/>
</dbReference>
<feature type="compositionally biased region" description="Basic residues" evidence="5">
    <location>
        <begin position="831"/>
        <end position="840"/>
    </location>
</feature>
<evidence type="ECO:0000256" key="3">
    <source>
        <dbReference type="ARBA" id="ARBA00022771"/>
    </source>
</evidence>
<evidence type="ECO:0000256" key="1">
    <source>
        <dbReference type="ARBA" id="ARBA00022723"/>
    </source>
</evidence>
<dbReference type="Pfam" id="PF00096">
    <property type="entry name" value="zf-C2H2"/>
    <property type="match status" value="3"/>
</dbReference>
<feature type="region of interest" description="Disordered" evidence="5">
    <location>
        <begin position="313"/>
        <end position="349"/>
    </location>
</feature>
<feature type="region of interest" description="Disordered" evidence="5">
    <location>
        <begin position="81"/>
        <end position="102"/>
    </location>
</feature>